<protein>
    <submittedName>
        <fullName evidence="1">Uncharacterized protein</fullName>
    </submittedName>
</protein>
<sequence>MIIHRLAALAFSEQGIFKRMCDERGVVWQSKAVKEQNTVRIRRPKFQWPPEADRRDAPPNSAEIPNSFVYPLGVCGRLEHCLGGHVAKCIFRGNGQATESVRARCSRVGDDAIVFLDLTSEESWLSEMFPGHGSGARVSKFEEIFSPIIVNNVHRSEQRKWERAIGHCDFTDCVQLAYTLKIRISSAGTEILNDLFQLDGD</sequence>
<dbReference type="RefSeq" id="XP_007832735.1">
    <property type="nucleotide sequence ID" value="XM_007834544.1"/>
</dbReference>
<dbReference type="KEGG" id="pfy:PFICI_05963"/>
<evidence type="ECO:0000313" key="2">
    <source>
        <dbReference type="Proteomes" id="UP000030651"/>
    </source>
</evidence>
<dbReference type="Proteomes" id="UP000030651">
    <property type="component" value="Unassembled WGS sequence"/>
</dbReference>
<dbReference type="OrthoDB" id="10663410at2759"/>
<dbReference type="InParanoid" id="W3XF81"/>
<keyword evidence="2" id="KW-1185">Reference proteome</keyword>
<accession>W3XF81</accession>
<organism evidence="1 2">
    <name type="scientific">Pestalotiopsis fici (strain W106-1 / CGMCC3.15140)</name>
    <dbReference type="NCBI Taxonomy" id="1229662"/>
    <lineage>
        <taxon>Eukaryota</taxon>
        <taxon>Fungi</taxon>
        <taxon>Dikarya</taxon>
        <taxon>Ascomycota</taxon>
        <taxon>Pezizomycotina</taxon>
        <taxon>Sordariomycetes</taxon>
        <taxon>Xylariomycetidae</taxon>
        <taxon>Amphisphaeriales</taxon>
        <taxon>Sporocadaceae</taxon>
        <taxon>Pestalotiopsis</taxon>
    </lineage>
</organism>
<proteinExistence type="predicted"/>
<dbReference type="EMBL" id="KI912111">
    <property type="protein sequence ID" value="ETS84087.1"/>
    <property type="molecule type" value="Genomic_DNA"/>
</dbReference>
<dbReference type="GeneID" id="19270976"/>
<evidence type="ECO:0000313" key="1">
    <source>
        <dbReference type="EMBL" id="ETS84087.1"/>
    </source>
</evidence>
<dbReference type="HOGENOM" id="CLU_1360844_0_0_1"/>
<dbReference type="AlphaFoldDB" id="W3XF81"/>
<reference evidence="2" key="1">
    <citation type="journal article" date="2015" name="BMC Genomics">
        <title>Genomic and transcriptomic analysis of the endophytic fungus Pestalotiopsis fici reveals its lifestyle and high potential for synthesis of natural products.</title>
        <authorList>
            <person name="Wang X."/>
            <person name="Zhang X."/>
            <person name="Liu L."/>
            <person name="Xiang M."/>
            <person name="Wang W."/>
            <person name="Sun X."/>
            <person name="Che Y."/>
            <person name="Guo L."/>
            <person name="Liu G."/>
            <person name="Guo L."/>
            <person name="Wang C."/>
            <person name="Yin W.B."/>
            <person name="Stadler M."/>
            <person name="Zhang X."/>
            <person name="Liu X."/>
        </authorList>
    </citation>
    <scope>NUCLEOTIDE SEQUENCE [LARGE SCALE GENOMIC DNA]</scope>
    <source>
        <strain evidence="2">W106-1 / CGMCC3.15140</strain>
    </source>
</reference>
<gene>
    <name evidence="1" type="ORF">PFICI_05963</name>
</gene>
<name>W3XF81_PESFW</name>